<gene>
    <name evidence="2" type="ORF">K431DRAFT_286678</name>
</gene>
<feature type="region of interest" description="Disordered" evidence="1">
    <location>
        <begin position="1"/>
        <end position="137"/>
    </location>
</feature>
<dbReference type="PANTHER" id="PTHR39461:SF1">
    <property type="entry name" value="LEA DOMAIN PROTEIN (AFU_ORTHOLOGUE AFUA_8G04920)"/>
    <property type="match status" value="1"/>
</dbReference>
<name>A0A9P4UNM2_9PEZI</name>
<dbReference type="Proteomes" id="UP000799441">
    <property type="component" value="Unassembled WGS sequence"/>
</dbReference>
<evidence type="ECO:0000313" key="3">
    <source>
        <dbReference type="Proteomes" id="UP000799441"/>
    </source>
</evidence>
<feature type="region of interest" description="Disordered" evidence="1">
    <location>
        <begin position="491"/>
        <end position="510"/>
    </location>
</feature>
<dbReference type="AlphaFoldDB" id="A0A9P4UNM2"/>
<feature type="compositionally biased region" description="Polar residues" evidence="1">
    <location>
        <begin position="152"/>
        <end position="169"/>
    </location>
</feature>
<feature type="region of interest" description="Disordered" evidence="1">
    <location>
        <begin position="545"/>
        <end position="892"/>
    </location>
</feature>
<feature type="compositionally biased region" description="Basic residues" evidence="1">
    <location>
        <begin position="1"/>
        <end position="10"/>
    </location>
</feature>
<protein>
    <submittedName>
        <fullName evidence="2">Uncharacterized protein</fullName>
    </submittedName>
</protein>
<evidence type="ECO:0000313" key="2">
    <source>
        <dbReference type="EMBL" id="KAF2719551.1"/>
    </source>
</evidence>
<feature type="compositionally biased region" description="Polar residues" evidence="1">
    <location>
        <begin position="122"/>
        <end position="135"/>
    </location>
</feature>
<proteinExistence type="predicted"/>
<feature type="region of interest" description="Disordered" evidence="1">
    <location>
        <begin position="152"/>
        <end position="173"/>
    </location>
</feature>
<organism evidence="2 3">
    <name type="scientific">Polychaeton citri CBS 116435</name>
    <dbReference type="NCBI Taxonomy" id="1314669"/>
    <lineage>
        <taxon>Eukaryota</taxon>
        <taxon>Fungi</taxon>
        <taxon>Dikarya</taxon>
        <taxon>Ascomycota</taxon>
        <taxon>Pezizomycotina</taxon>
        <taxon>Dothideomycetes</taxon>
        <taxon>Dothideomycetidae</taxon>
        <taxon>Capnodiales</taxon>
        <taxon>Capnodiaceae</taxon>
        <taxon>Polychaeton</taxon>
    </lineage>
</organism>
<feature type="compositionally biased region" description="Low complexity" evidence="1">
    <location>
        <begin position="745"/>
        <end position="754"/>
    </location>
</feature>
<reference evidence="2" key="1">
    <citation type="journal article" date="2020" name="Stud. Mycol.">
        <title>101 Dothideomycetes genomes: a test case for predicting lifestyles and emergence of pathogens.</title>
        <authorList>
            <person name="Haridas S."/>
            <person name="Albert R."/>
            <person name="Binder M."/>
            <person name="Bloem J."/>
            <person name="Labutti K."/>
            <person name="Salamov A."/>
            <person name="Andreopoulos B."/>
            <person name="Baker S."/>
            <person name="Barry K."/>
            <person name="Bills G."/>
            <person name="Bluhm B."/>
            <person name="Cannon C."/>
            <person name="Castanera R."/>
            <person name="Culley D."/>
            <person name="Daum C."/>
            <person name="Ezra D."/>
            <person name="Gonzalez J."/>
            <person name="Henrissat B."/>
            <person name="Kuo A."/>
            <person name="Liang C."/>
            <person name="Lipzen A."/>
            <person name="Lutzoni F."/>
            <person name="Magnuson J."/>
            <person name="Mondo S."/>
            <person name="Nolan M."/>
            <person name="Ohm R."/>
            <person name="Pangilinan J."/>
            <person name="Park H.-J."/>
            <person name="Ramirez L."/>
            <person name="Alfaro M."/>
            <person name="Sun H."/>
            <person name="Tritt A."/>
            <person name="Yoshinaga Y."/>
            <person name="Zwiers L.-H."/>
            <person name="Turgeon B."/>
            <person name="Goodwin S."/>
            <person name="Spatafora J."/>
            <person name="Crous P."/>
            <person name="Grigoriev I."/>
        </authorList>
    </citation>
    <scope>NUCLEOTIDE SEQUENCE</scope>
    <source>
        <strain evidence="2">CBS 116435</strain>
    </source>
</reference>
<feature type="compositionally biased region" description="Pro residues" evidence="1">
    <location>
        <begin position="667"/>
        <end position="676"/>
    </location>
</feature>
<feature type="compositionally biased region" description="Low complexity" evidence="1">
    <location>
        <begin position="799"/>
        <end position="813"/>
    </location>
</feature>
<dbReference type="EMBL" id="MU003810">
    <property type="protein sequence ID" value="KAF2719551.1"/>
    <property type="molecule type" value="Genomic_DNA"/>
</dbReference>
<feature type="compositionally biased region" description="Polar residues" evidence="1">
    <location>
        <begin position="814"/>
        <end position="829"/>
    </location>
</feature>
<dbReference type="Pfam" id="PF12396">
    <property type="entry name" value="DUF3659"/>
    <property type="match status" value="1"/>
</dbReference>
<dbReference type="OrthoDB" id="3946749at2759"/>
<keyword evidence="3" id="KW-1185">Reference proteome</keyword>
<feature type="compositionally biased region" description="Polar residues" evidence="1">
    <location>
        <begin position="768"/>
        <end position="787"/>
    </location>
</feature>
<feature type="compositionally biased region" description="Polar residues" evidence="1">
    <location>
        <begin position="307"/>
        <end position="325"/>
    </location>
</feature>
<feature type="compositionally biased region" description="Polar residues" evidence="1">
    <location>
        <begin position="82"/>
        <end position="110"/>
    </location>
</feature>
<feature type="compositionally biased region" description="Polar residues" evidence="1">
    <location>
        <begin position="559"/>
        <end position="570"/>
    </location>
</feature>
<accession>A0A9P4UNM2</accession>
<feature type="compositionally biased region" description="Low complexity" evidence="1">
    <location>
        <begin position="111"/>
        <end position="121"/>
    </location>
</feature>
<comment type="caution">
    <text evidence="2">The sequence shown here is derived from an EMBL/GenBank/DDBJ whole genome shotgun (WGS) entry which is preliminary data.</text>
</comment>
<sequence>MPLFSRKSKAKQADKQASAGEKPKPEPYKHVPKHAASDSIAGGKKGQAGQESVAAQSYKRMQDPAKRGQFTNHAKSHAINHGTGQSGASTPLLSYSSRTGSYEVFTSGQNAPALPSSSASSKGTHLSPSFDTSMLGNPKVLAAARDRGYLNTENSDSGYGSAQNSQTGSVIAPASSNTPLLPLLRSNSSLLPKLSLSEELAQEPAFSEHSFTEDTYPPVDTADASGVADRSNPSEVARQKSFIKRADTSAHRPTLSNDMRSSKSSKSLKSAMKQTRFDVPPNDSKSLQQDWALPQSQSSQQPSLPQTTRMQSPLLTHQSEQQLLGTQHERNFSQPSNHHLALGQVPSGASQRNTIPSLTILDGLKVNKRGRILDEEGDPIGELTEGDLMDCVRQKCNASGEVIDEYGAVVGRVRTLQRGAERTLSPVPQAQQQNDYFQSHFQPPSTGAAVSPGLPYERPKSAAAFFPDQSYHYQPQEYTWPTNQYAVPTNQHNDIPIAQPQPRLPAVSPLDIQSGPAVMELDGTGDSEMMPVMDLSDVFIPQSKAVPRIPSRSPLRPATPSSTNSKTLGKSRSSHSDDSSRSSSENDQIQKPAARPANPQVQDNPPNIPPVPAPETAQKTSAVAPPQPSAAKRWMNAHSILRSKSDAQPPSHRSEPQASATQAVQRPQPPATPPPDSAAAENKSPYSYKGAIPPPENPARIGARSPPLPGSQKQPFSGHIQGIAPFNPLNITPFSGAAGAGGAGPSRRAASQGSVHMQPVRSSVKGRYSQTTPMVRSPLSGQGTTPPDSDEGNSEDGRLAALQQQQQYLRQQQPNTRAASIHSTATSVRTTDKPRGYYSHSVKASTDADQKATGGQTAPHVKRFSTPIPEKQVEKKKSRFSFLSVGKSKNKA</sequence>
<feature type="compositionally biased region" description="Low complexity" evidence="1">
    <location>
        <begin position="293"/>
        <end position="306"/>
    </location>
</feature>
<feature type="region of interest" description="Disordered" evidence="1">
    <location>
        <begin position="205"/>
        <end position="353"/>
    </location>
</feature>
<evidence type="ECO:0000256" key="1">
    <source>
        <dbReference type="SAM" id="MobiDB-lite"/>
    </source>
</evidence>
<dbReference type="PANTHER" id="PTHR39461">
    <property type="entry name" value="LEA DOMAIN PROTEIN (AFU_ORTHOLOGUE AFUA_8G04920)"/>
    <property type="match status" value="1"/>
</dbReference>
<dbReference type="InterPro" id="IPR022124">
    <property type="entry name" value="DUF3659"/>
</dbReference>